<dbReference type="InterPro" id="IPR019209">
    <property type="entry name" value="DUF2098"/>
</dbReference>
<dbReference type="RefSeq" id="WP_112093724.1">
    <property type="nucleotide sequence ID" value="NZ_QLOE01000003.1"/>
</dbReference>
<evidence type="ECO:0000313" key="2">
    <source>
        <dbReference type="EMBL" id="RAO79437.1"/>
    </source>
</evidence>
<dbReference type="Pfam" id="PF09871">
    <property type="entry name" value="DUF2098"/>
    <property type="match status" value="1"/>
</dbReference>
<proteinExistence type="predicted"/>
<dbReference type="OrthoDB" id="52973at2157"/>
<dbReference type="EMBL" id="QLOE01000003">
    <property type="protein sequence ID" value="RAO79437.1"/>
    <property type="molecule type" value="Genomic_DNA"/>
</dbReference>
<dbReference type="InterPro" id="IPR017099">
    <property type="entry name" value="UCP037053"/>
</dbReference>
<dbReference type="AlphaFoldDB" id="A0A328PA24"/>
<organism evidence="2 3">
    <name type="scientific">Methanothermobacter tenebrarum</name>
    <dbReference type="NCBI Taxonomy" id="680118"/>
    <lineage>
        <taxon>Archaea</taxon>
        <taxon>Methanobacteriati</taxon>
        <taxon>Methanobacteriota</taxon>
        <taxon>Methanomada group</taxon>
        <taxon>Methanobacteria</taxon>
        <taxon>Methanobacteriales</taxon>
        <taxon>Methanobacteriaceae</taxon>
        <taxon>Methanothermobacter</taxon>
    </lineage>
</organism>
<keyword evidence="3" id="KW-1185">Reference proteome</keyword>
<sequence length="101" mass="11435">MEIVDGRGKTITVGSIVRYTGTGTTGEVSGLKVEDDQGWARLADSDLWYNTEYLEVLDKAEFERRESEKKEEIEKRLKKLKKMREDLEEVDMGSEVCDGGG</sequence>
<evidence type="ECO:0000313" key="3">
    <source>
        <dbReference type="Proteomes" id="UP000249782"/>
    </source>
</evidence>
<comment type="caution">
    <text evidence="2">The sequence shown here is derived from an EMBL/GenBank/DDBJ whole genome shotgun (WGS) entry which is preliminary data.</text>
</comment>
<keyword evidence="1" id="KW-0175">Coiled coil</keyword>
<name>A0A328PA24_9EURY</name>
<feature type="coiled-coil region" evidence="1">
    <location>
        <begin position="63"/>
        <end position="90"/>
    </location>
</feature>
<dbReference type="Proteomes" id="UP000249782">
    <property type="component" value="Unassembled WGS sequence"/>
</dbReference>
<accession>A0A328PA24</accession>
<evidence type="ECO:0000256" key="1">
    <source>
        <dbReference type="SAM" id="Coils"/>
    </source>
</evidence>
<gene>
    <name evidence="2" type="ORF">DPC56_03795</name>
</gene>
<protein>
    <submittedName>
        <fullName evidence="2">DUF2098 domain-containing protein</fullName>
    </submittedName>
</protein>
<reference evidence="2 3" key="1">
    <citation type="submission" date="2018-06" db="EMBL/GenBank/DDBJ databases">
        <title>Draft genome sequence of hyperthermophilic methanogen Methanothermobacter tenebrarum sp. MCM-B 1447.</title>
        <authorList>
            <person name="Pore S.D."/>
            <person name="Dagar S."/>
            <person name="Dhakephalkar P.K."/>
        </authorList>
    </citation>
    <scope>NUCLEOTIDE SEQUENCE [LARGE SCALE GENOMIC DNA]</scope>
    <source>
        <strain evidence="2 3">MCM B 1447</strain>
    </source>
</reference>
<dbReference type="PIRSF" id="PIRSF037053">
    <property type="entry name" value="UCP037053"/>
    <property type="match status" value="1"/>
</dbReference>